<dbReference type="Proteomes" id="UP000239504">
    <property type="component" value="Unassembled WGS sequence"/>
</dbReference>
<reference evidence="1 2" key="1">
    <citation type="submission" date="2017-12" db="EMBL/GenBank/DDBJ databases">
        <authorList>
            <person name="Hurst M.R.H."/>
        </authorList>
    </citation>
    <scope>NUCLEOTIDE SEQUENCE [LARGE SCALE GENOMIC DNA]</scope>
    <source>
        <strain evidence="1 2">SY-3-19</strain>
    </source>
</reference>
<evidence type="ECO:0000313" key="2">
    <source>
        <dbReference type="Proteomes" id="UP000239504"/>
    </source>
</evidence>
<protein>
    <submittedName>
        <fullName evidence="1">Uncharacterized protein</fullName>
    </submittedName>
</protein>
<gene>
    <name evidence="1" type="ORF">CW354_02430</name>
</gene>
<keyword evidence="2" id="KW-1185">Reference proteome</keyword>
<organism evidence="1 2">
    <name type="scientific">Hyphococcus luteus</name>
    <dbReference type="NCBI Taxonomy" id="2058213"/>
    <lineage>
        <taxon>Bacteria</taxon>
        <taxon>Pseudomonadati</taxon>
        <taxon>Pseudomonadota</taxon>
        <taxon>Alphaproteobacteria</taxon>
        <taxon>Parvularculales</taxon>
        <taxon>Parvularculaceae</taxon>
        <taxon>Hyphococcus</taxon>
    </lineage>
</organism>
<dbReference type="EMBL" id="PJCH01000001">
    <property type="protein sequence ID" value="PQA89732.1"/>
    <property type="molecule type" value="Genomic_DNA"/>
</dbReference>
<evidence type="ECO:0000313" key="1">
    <source>
        <dbReference type="EMBL" id="PQA89732.1"/>
    </source>
</evidence>
<proteinExistence type="predicted"/>
<accession>A0A2S7KB50</accession>
<dbReference type="AlphaFoldDB" id="A0A2S7KB50"/>
<name>A0A2S7KB50_9PROT</name>
<sequence>MIFLERAQSMKAKMKFDELTPARVAQKLRQERKNPAKNASAVCIARWEDDGGRIADMSSRRRTSDSAIGQRDWRQSDNSSAQLLMNYASSFWKNAADQLIFPECRKIQKRIDHIKWYGKRLQTASIFQQ</sequence>
<comment type="caution">
    <text evidence="1">The sequence shown here is derived from an EMBL/GenBank/DDBJ whole genome shotgun (WGS) entry which is preliminary data.</text>
</comment>